<keyword evidence="2" id="KW-0479">Metal-binding</keyword>
<dbReference type="Proteomes" id="UP000239863">
    <property type="component" value="Unassembled WGS sequence"/>
</dbReference>
<evidence type="ECO:0000313" key="5">
    <source>
        <dbReference type="Proteomes" id="UP000239863"/>
    </source>
</evidence>
<dbReference type="Pfam" id="PF12850">
    <property type="entry name" value="Metallophos_2"/>
    <property type="match status" value="1"/>
</dbReference>
<name>A0A2S6FUM7_9CLOT</name>
<proteinExistence type="inferred from homology"/>
<gene>
    <name evidence="4" type="ORF">BD821_12330</name>
</gene>
<accession>A0A2S6FUM7</accession>
<comment type="cofactor">
    <cofactor evidence="2">
        <name>a divalent metal cation</name>
        <dbReference type="ChEBI" id="CHEBI:60240"/>
    </cofactor>
</comment>
<dbReference type="STRING" id="37659.GCA_000703125_00344"/>
<dbReference type="RefSeq" id="WP_169994204.1">
    <property type="nucleotide sequence ID" value="NZ_PTIS01000023.1"/>
</dbReference>
<dbReference type="PANTHER" id="PTHR11124">
    <property type="entry name" value="VACUOLAR SORTING PROTEIN VPS29"/>
    <property type="match status" value="1"/>
</dbReference>
<dbReference type="Gene3D" id="3.60.21.10">
    <property type="match status" value="1"/>
</dbReference>
<dbReference type="AlphaFoldDB" id="A0A2S6FUM7"/>
<protein>
    <recommendedName>
        <fullName evidence="2">Phosphoesterase</fullName>
        <ecNumber evidence="2">3.1.4.-</ecNumber>
    </recommendedName>
</protein>
<dbReference type="GO" id="GO:0016787">
    <property type="term" value="F:hydrolase activity"/>
    <property type="evidence" value="ECO:0007669"/>
    <property type="project" value="UniProtKB-UniRule"/>
</dbReference>
<dbReference type="NCBIfam" id="TIGR00040">
    <property type="entry name" value="yfcE"/>
    <property type="match status" value="1"/>
</dbReference>
<comment type="caution">
    <text evidence="4">The sequence shown here is derived from an EMBL/GenBank/DDBJ whole genome shotgun (WGS) entry which is preliminary data.</text>
</comment>
<dbReference type="GO" id="GO:0046872">
    <property type="term" value="F:metal ion binding"/>
    <property type="evidence" value="ECO:0007669"/>
    <property type="project" value="UniProtKB-KW"/>
</dbReference>
<dbReference type="InterPro" id="IPR029052">
    <property type="entry name" value="Metallo-depent_PP-like"/>
</dbReference>
<dbReference type="EC" id="3.1.4.-" evidence="2"/>
<sequence length="159" mass="18341">MLVAIISDTHRDHEVLNKIIHKVKNCDYILHLGDNIEDLKYIEDRANNKKIICMGVKGNCDYSNIVPSERIVDIEGHKIFMTHGHNYGVKIDTWNIRRRAFELNCKICLYGHTHVFGINEENGSYLINPGSPSISRDGKRGFVIMEIRGEDVRPYFVEI</sequence>
<feature type="domain" description="Calcineurin-like phosphoesterase" evidence="3">
    <location>
        <begin position="1"/>
        <end position="148"/>
    </location>
</feature>
<dbReference type="SUPFAM" id="SSF56300">
    <property type="entry name" value="Metallo-dependent phosphatases"/>
    <property type="match status" value="1"/>
</dbReference>
<comment type="similarity">
    <text evidence="1 2">Belongs to the metallophosphoesterase superfamily. YfcE family.</text>
</comment>
<reference evidence="4 5" key="1">
    <citation type="submission" date="2018-02" db="EMBL/GenBank/DDBJ databases">
        <title>Genomic Encyclopedia of Archaeal and Bacterial Type Strains, Phase II (KMG-II): from individual species to whole genera.</title>
        <authorList>
            <person name="Goeker M."/>
        </authorList>
    </citation>
    <scope>NUCLEOTIDE SEQUENCE [LARGE SCALE GENOMIC DNA]</scope>
    <source>
        <strain evidence="4 5">DSM 15099</strain>
    </source>
</reference>
<dbReference type="InterPro" id="IPR024654">
    <property type="entry name" value="Calcineurin-like_PHP_lpxH"/>
</dbReference>
<evidence type="ECO:0000259" key="3">
    <source>
        <dbReference type="Pfam" id="PF12850"/>
    </source>
</evidence>
<dbReference type="EMBL" id="PTIS01000023">
    <property type="protein sequence ID" value="PPK44420.1"/>
    <property type="molecule type" value="Genomic_DNA"/>
</dbReference>
<evidence type="ECO:0000313" key="4">
    <source>
        <dbReference type="EMBL" id="PPK44420.1"/>
    </source>
</evidence>
<evidence type="ECO:0000256" key="2">
    <source>
        <dbReference type="RuleBase" id="RU362039"/>
    </source>
</evidence>
<evidence type="ECO:0000256" key="1">
    <source>
        <dbReference type="ARBA" id="ARBA00008950"/>
    </source>
</evidence>
<organism evidence="4 5">
    <name type="scientific">Clostridium algidicarnis DSM 15099</name>
    <dbReference type="NCBI Taxonomy" id="1121295"/>
    <lineage>
        <taxon>Bacteria</taxon>
        <taxon>Bacillati</taxon>
        <taxon>Bacillota</taxon>
        <taxon>Clostridia</taxon>
        <taxon>Eubacteriales</taxon>
        <taxon>Clostridiaceae</taxon>
        <taxon>Clostridium</taxon>
    </lineage>
</organism>
<dbReference type="InterPro" id="IPR000979">
    <property type="entry name" value="Phosphodiesterase_MJ0936/Vps29"/>
</dbReference>